<protein>
    <recommendedName>
        <fullName evidence="10">Major facilitator superfamily (MFS) profile domain-containing protein</fullName>
    </recommendedName>
</protein>
<feature type="transmembrane region" description="Helical" evidence="7">
    <location>
        <begin position="453"/>
        <end position="471"/>
    </location>
</feature>
<dbReference type="PANTHER" id="PTHR11654">
    <property type="entry name" value="OLIGOPEPTIDE TRANSPORTER-RELATED"/>
    <property type="match status" value="1"/>
</dbReference>
<dbReference type="GO" id="GO:0005886">
    <property type="term" value="C:plasma membrane"/>
    <property type="evidence" value="ECO:0000318"/>
    <property type="project" value="GO_Central"/>
</dbReference>
<evidence type="ECO:0000256" key="7">
    <source>
        <dbReference type="SAM" id="Phobius"/>
    </source>
</evidence>
<feature type="transmembrane region" description="Helical" evidence="7">
    <location>
        <begin position="372"/>
        <end position="392"/>
    </location>
</feature>
<feature type="transmembrane region" description="Helical" evidence="7">
    <location>
        <begin position="96"/>
        <end position="121"/>
    </location>
</feature>
<dbReference type="SUPFAM" id="SSF103473">
    <property type="entry name" value="MFS general substrate transporter"/>
    <property type="match status" value="1"/>
</dbReference>
<dbReference type="Gramene" id="Manes.04G130700.1.v8.1">
    <property type="protein sequence ID" value="Manes.04G130700.1.v8.1.CDS"/>
    <property type="gene ID" value="Manes.04G130700.v8.1"/>
</dbReference>
<proteinExistence type="inferred from homology"/>
<gene>
    <name evidence="8" type="ORF">MANES_04G130700v8</name>
</gene>
<dbReference type="GO" id="GO:0022857">
    <property type="term" value="F:transmembrane transporter activity"/>
    <property type="evidence" value="ECO:0000318"/>
    <property type="project" value="GO_Central"/>
</dbReference>
<dbReference type="InterPro" id="IPR036259">
    <property type="entry name" value="MFS_trans_sf"/>
</dbReference>
<feature type="transmembrane region" description="Helical" evidence="7">
    <location>
        <begin position="141"/>
        <end position="167"/>
    </location>
</feature>
<evidence type="ECO:0000256" key="2">
    <source>
        <dbReference type="ARBA" id="ARBA00005982"/>
    </source>
</evidence>
<evidence type="ECO:0000256" key="3">
    <source>
        <dbReference type="ARBA" id="ARBA00022692"/>
    </source>
</evidence>
<evidence type="ECO:0008006" key="10">
    <source>
        <dbReference type="Google" id="ProtNLM"/>
    </source>
</evidence>
<feature type="transmembrane region" description="Helical" evidence="7">
    <location>
        <begin position="188"/>
        <end position="209"/>
    </location>
</feature>
<dbReference type="Pfam" id="PF00854">
    <property type="entry name" value="PTR2"/>
    <property type="match status" value="1"/>
</dbReference>
<dbReference type="OMA" id="STGIMMY"/>
<keyword evidence="4 7" id="KW-1133">Transmembrane helix</keyword>
<dbReference type="Gene3D" id="1.20.1250.20">
    <property type="entry name" value="MFS general substrate transporter like domains"/>
    <property type="match status" value="1"/>
</dbReference>
<dbReference type="Proteomes" id="UP000091857">
    <property type="component" value="Chromosome 4"/>
</dbReference>
<reference evidence="9" key="1">
    <citation type="journal article" date="2016" name="Nat. Biotechnol.">
        <title>Sequencing wild and cultivated cassava and related species reveals extensive interspecific hybridization and genetic diversity.</title>
        <authorList>
            <person name="Bredeson J.V."/>
            <person name="Lyons J.B."/>
            <person name="Prochnik S.E."/>
            <person name="Wu G.A."/>
            <person name="Ha C.M."/>
            <person name="Edsinger-Gonzales E."/>
            <person name="Grimwood J."/>
            <person name="Schmutz J."/>
            <person name="Rabbi I.Y."/>
            <person name="Egesi C."/>
            <person name="Nauluvula P."/>
            <person name="Lebot V."/>
            <person name="Ndunguru J."/>
            <person name="Mkamilo G."/>
            <person name="Bart R.S."/>
            <person name="Setter T.L."/>
            <person name="Gleadow R.M."/>
            <person name="Kulakow P."/>
            <person name="Ferguson M.E."/>
            <person name="Rounsley S."/>
            <person name="Rokhsar D.S."/>
        </authorList>
    </citation>
    <scope>NUCLEOTIDE SEQUENCE [LARGE SCALE GENOMIC DNA]</scope>
    <source>
        <strain evidence="9">cv. AM560-2</strain>
    </source>
</reference>
<comment type="similarity">
    <text evidence="2">Belongs to the major facilitator superfamily. Proton-dependent oligopeptide transporter (POT/PTR) (TC 2.A.17) family.</text>
</comment>
<dbReference type="PROSITE" id="PS01022">
    <property type="entry name" value="PTR2_1"/>
    <property type="match status" value="1"/>
</dbReference>
<comment type="subcellular location">
    <subcellularLocation>
        <location evidence="1">Membrane</location>
        <topology evidence="1">Multi-pass membrane protein</topology>
    </subcellularLocation>
</comment>
<evidence type="ECO:0000313" key="8">
    <source>
        <dbReference type="EMBL" id="OAY53032.1"/>
    </source>
</evidence>
<feature type="transmembrane region" description="Helical" evidence="7">
    <location>
        <begin position="542"/>
        <end position="565"/>
    </location>
</feature>
<comment type="caution">
    <text evidence="8">The sequence shown here is derived from an EMBL/GenBank/DDBJ whole genome shotgun (WGS) entry which is preliminary data.</text>
</comment>
<dbReference type="InterPro" id="IPR018456">
    <property type="entry name" value="PTR2_symporter_CS"/>
</dbReference>
<feature type="transmembrane region" description="Helical" evidence="7">
    <location>
        <begin position="221"/>
        <end position="241"/>
    </location>
</feature>
<feature type="transmembrane region" description="Helical" evidence="7">
    <location>
        <begin position="491"/>
        <end position="517"/>
    </location>
</feature>
<keyword evidence="5 7" id="KW-0472">Membrane</keyword>
<evidence type="ECO:0000256" key="4">
    <source>
        <dbReference type="ARBA" id="ARBA00022989"/>
    </source>
</evidence>
<accession>A0A2C9W3I2</accession>
<organism evidence="8 9">
    <name type="scientific">Manihot esculenta</name>
    <name type="common">Cassava</name>
    <name type="synonym">Jatropha manihot</name>
    <dbReference type="NCBI Taxonomy" id="3983"/>
    <lineage>
        <taxon>Eukaryota</taxon>
        <taxon>Viridiplantae</taxon>
        <taxon>Streptophyta</taxon>
        <taxon>Embryophyta</taxon>
        <taxon>Tracheophyta</taxon>
        <taxon>Spermatophyta</taxon>
        <taxon>Magnoliopsida</taxon>
        <taxon>eudicotyledons</taxon>
        <taxon>Gunneridae</taxon>
        <taxon>Pentapetalae</taxon>
        <taxon>rosids</taxon>
        <taxon>fabids</taxon>
        <taxon>Malpighiales</taxon>
        <taxon>Euphorbiaceae</taxon>
        <taxon>Crotonoideae</taxon>
        <taxon>Manihoteae</taxon>
        <taxon>Manihot</taxon>
    </lineage>
</organism>
<feature type="region of interest" description="Disordered" evidence="6">
    <location>
        <begin position="1"/>
        <end position="23"/>
    </location>
</feature>
<dbReference type="InterPro" id="IPR000109">
    <property type="entry name" value="POT_fam"/>
</dbReference>
<evidence type="ECO:0000256" key="1">
    <source>
        <dbReference type="ARBA" id="ARBA00004141"/>
    </source>
</evidence>
<name>A0A2C9W3I2_MANES</name>
<evidence type="ECO:0000313" key="9">
    <source>
        <dbReference type="Proteomes" id="UP000091857"/>
    </source>
</evidence>
<keyword evidence="9" id="KW-1185">Reference proteome</keyword>
<sequence>MEKVEKGNVSGKVTTHQHSSTRRRKGGLITIPFILANDSFERVASHGLLPNMVFYLTKEYHMSVTQATTTIFLWNAATNFTPLLGALISDSYLGRFLTIGIGSTFSLLGTILMWLTAMIPFLRPLQCNQMTQEICENPTTLQMAILVISMGLVSIGAGGIRPCSLAFGADQLVKRSDSKNKGLLESYFGWYYACTAIAVLLSMTVVVYIQERYGWKVGYAVPAILMFLSVFLFFVASPLYFKQKERTNLLTGFAQVLVAAYKNRKVPFPPKDAYNKYYHKKNSESSVPTENLRFLNKACIITNPEQDLASDGSEPNSWSLCTVERVEELKVIIRVIPIWSTGIMISINVSQGSLQVFQAISMDRHLTPNFEIPAGTFAMFLIISVIAWIVLYDRVIIPLASKIKGEPVRLDVKLRMGIGIFFSCMAMVVAGIVENIRRRKAIMEGHLNNPQAVVQMSALWLIPQFCFHGLAEAFNSIAQSEFFYSEFPKSLSSIAGALSGLGSSVANLLATVILSVVNQSTSKGGKDGWVPDNINKGRYDKYYGLLAIMSFLNLLYFVFCCWAYGPSKDQSSNFGDDDQEEEE</sequence>
<feature type="transmembrane region" description="Helical" evidence="7">
    <location>
        <begin position="412"/>
        <end position="433"/>
    </location>
</feature>
<dbReference type="AlphaFoldDB" id="A0A2C9W3I2"/>
<evidence type="ECO:0000256" key="5">
    <source>
        <dbReference type="ARBA" id="ARBA00023136"/>
    </source>
</evidence>
<evidence type="ECO:0000256" key="6">
    <source>
        <dbReference type="SAM" id="MobiDB-lite"/>
    </source>
</evidence>
<dbReference type="GO" id="GO:0055085">
    <property type="term" value="P:transmembrane transport"/>
    <property type="evidence" value="ECO:0000318"/>
    <property type="project" value="GO_Central"/>
</dbReference>
<dbReference type="CDD" id="cd17416">
    <property type="entry name" value="MFS_NPF1_2"/>
    <property type="match status" value="1"/>
</dbReference>
<keyword evidence="3 7" id="KW-0812">Transmembrane</keyword>
<dbReference type="GO" id="GO:0006857">
    <property type="term" value="P:oligopeptide transport"/>
    <property type="evidence" value="ECO:0007669"/>
    <property type="project" value="InterPro"/>
</dbReference>
<dbReference type="EMBL" id="CM004390">
    <property type="protein sequence ID" value="OAY53032.1"/>
    <property type="molecule type" value="Genomic_DNA"/>
</dbReference>